<gene>
    <name evidence="1" type="ORF">AWC38_SpisGene22925</name>
</gene>
<reference evidence="1" key="1">
    <citation type="journal article" date="2017" name="J. ISSAAS">
        <title>Comparative analysis of the genomes of Stylophora pistillata and Acropora digitifera provides evidence for extensive differences between species of corals.</title>
        <authorList>
            <person name="Voolstra C.R."/>
            <person name="Li Y."/>
            <person name="Liew Y.J."/>
            <person name="Baumgarten S."/>
            <person name="Zoccola D."/>
            <person name="Flot J.-F."/>
            <person name="Tambutte S."/>
            <person name="Allemand D."/>
            <person name="Aranda M."/>
        </authorList>
    </citation>
    <scope>NUCLEOTIDE SEQUENCE</scope>
    <source>
        <strain evidence="1">CSM Monaco</strain>
        <tissue evidence="1">Whole animal</tissue>
    </source>
</reference>
<dbReference type="EMBL" id="LSMT01001093">
    <property type="protein sequence ID" value="PFX13033.1"/>
    <property type="molecule type" value="Genomic_DNA"/>
</dbReference>
<evidence type="ECO:0000313" key="2">
    <source>
        <dbReference type="Proteomes" id="UP000225706"/>
    </source>
</evidence>
<comment type="caution">
    <text evidence="1">The sequence shown here is derived from an EMBL/GenBank/DDBJ whole genome shotgun (WGS) entry which is preliminary data.</text>
</comment>
<dbReference type="AlphaFoldDB" id="A0A2B4R881"/>
<sequence>MDPSKTSYHTSFSWAEAERFPSTSVSVNDYSSSLPAMSTPVRADGPQCPVLPPLQNRLERQAQSLTDNLLRFCRRLLELKDVNHLKSGLMILHTSVLESYNSMLTKYAPKRRHLIIAERTQSFDLVFFRYPYFIMRIMLAAIDHNMHLCRGQQLNAAGEERGHRKYSKRTQKFHAETVKEEKAGYSYFPFLMAKMLKERCLLREAFLRQLMTMSSTQSRLLPLLP</sequence>
<proteinExistence type="predicted"/>
<name>A0A2B4R881_STYPI</name>
<dbReference type="Proteomes" id="UP000225706">
    <property type="component" value="Unassembled WGS sequence"/>
</dbReference>
<organism evidence="1 2">
    <name type="scientific">Stylophora pistillata</name>
    <name type="common">Smooth cauliflower coral</name>
    <dbReference type="NCBI Taxonomy" id="50429"/>
    <lineage>
        <taxon>Eukaryota</taxon>
        <taxon>Metazoa</taxon>
        <taxon>Cnidaria</taxon>
        <taxon>Anthozoa</taxon>
        <taxon>Hexacorallia</taxon>
        <taxon>Scleractinia</taxon>
        <taxon>Astrocoeniina</taxon>
        <taxon>Pocilloporidae</taxon>
        <taxon>Stylophora</taxon>
    </lineage>
</organism>
<accession>A0A2B4R881</accession>
<keyword evidence="2" id="KW-1185">Reference proteome</keyword>
<protein>
    <submittedName>
        <fullName evidence="1">Uncharacterized protein</fullName>
    </submittedName>
</protein>
<evidence type="ECO:0000313" key="1">
    <source>
        <dbReference type="EMBL" id="PFX13033.1"/>
    </source>
</evidence>